<dbReference type="InterPro" id="IPR029767">
    <property type="entry name" value="WecB-like"/>
</dbReference>
<name>A0A1M7KHS9_9FLAO</name>
<dbReference type="EC" id="5.1.3.14" evidence="3"/>
<organism evidence="6 7">
    <name type="scientific">Flavobacterium xanthum</name>
    <dbReference type="NCBI Taxonomy" id="69322"/>
    <lineage>
        <taxon>Bacteria</taxon>
        <taxon>Pseudomonadati</taxon>
        <taxon>Bacteroidota</taxon>
        <taxon>Flavobacteriia</taxon>
        <taxon>Flavobacteriales</taxon>
        <taxon>Flavobacteriaceae</taxon>
        <taxon>Flavobacterium</taxon>
    </lineage>
</organism>
<dbReference type="Proteomes" id="UP000184260">
    <property type="component" value="Unassembled WGS sequence"/>
</dbReference>
<feature type="domain" description="UDP-N-acetylglucosamine 2-epimerase" evidence="5">
    <location>
        <begin position="27"/>
        <end position="368"/>
    </location>
</feature>
<evidence type="ECO:0000313" key="7">
    <source>
        <dbReference type="Proteomes" id="UP000184260"/>
    </source>
</evidence>
<dbReference type="OrthoDB" id="9803238at2"/>
<dbReference type="Gene3D" id="3.40.50.2000">
    <property type="entry name" value="Glycogen Phosphorylase B"/>
    <property type="match status" value="2"/>
</dbReference>
<evidence type="ECO:0000256" key="1">
    <source>
        <dbReference type="ARBA" id="ARBA00023235"/>
    </source>
</evidence>
<evidence type="ECO:0000256" key="4">
    <source>
        <dbReference type="RuleBase" id="RU003513"/>
    </source>
</evidence>
<dbReference type="CDD" id="cd03786">
    <property type="entry name" value="GTB_UDP-GlcNAc_2-Epimerase"/>
    <property type="match status" value="1"/>
</dbReference>
<dbReference type="PANTHER" id="PTHR43174">
    <property type="entry name" value="UDP-N-ACETYLGLUCOSAMINE 2-EPIMERASE"/>
    <property type="match status" value="1"/>
</dbReference>
<evidence type="ECO:0000259" key="5">
    <source>
        <dbReference type="Pfam" id="PF02350"/>
    </source>
</evidence>
<dbReference type="Pfam" id="PF02350">
    <property type="entry name" value="Epimerase_2"/>
    <property type="match status" value="1"/>
</dbReference>
<evidence type="ECO:0000256" key="3">
    <source>
        <dbReference type="ARBA" id="ARBA00038858"/>
    </source>
</evidence>
<keyword evidence="1 4" id="KW-0413">Isomerase</keyword>
<proteinExistence type="inferred from homology"/>
<evidence type="ECO:0000313" key="6">
    <source>
        <dbReference type="EMBL" id="SHM64648.1"/>
    </source>
</evidence>
<dbReference type="GO" id="GO:0008761">
    <property type="term" value="F:UDP-N-acetylglucosamine 2-epimerase activity"/>
    <property type="evidence" value="ECO:0007669"/>
    <property type="project" value="UniProtKB-EC"/>
</dbReference>
<gene>
    <name evidence="6" type="ORF">SAMN05443669_10532</name>
</gene>
<reference evidence="7" key="1">
    <citation type="submission" date="2016-11" db="EMBL/GenBank/DDBJ databases">
        <authorList>
            <person name="Varghese N."/>
            <person name="Submissions S."/>
        </authorList>
    </citation>
    <scope>NUCLEOTIDE SEQUENCE [LARGE SCALE GENOMIC DNA]</scope>
    <source>
        <strain evidence="7">DSM 3661</strain>
    </source>
</reference>
<dbReference type="SUPFAM" id="SSF53756">
    <property type="entry name" value="UDP-Glycosyltransferase/glycogen phosphorylase"/>
    <property type="match status" value="1"/>
</dbReference>
<dbReference type="RefSeq" id="WP_073355393.1">
    <property type="nucleotide sequence ID" value="NZ_FRBU01000053.1"/>
</dbReference>
<accession>A0A1M7KHS9</accession>
<protein>
    <recommendedName>
        <fullName evidence="3">UDP-N-acetylglucosamine 2-epimerase (non-hydrolyzing)</fullName>
        <ecNumber evidence="3">5.1.3.14</ecNumber>
    </recommendedName>
</protein>
<dbReference type="STRING" id="69322.SAMN05443669_10532"/>
<dbReference type="AlphaFoldDB" id="A0A1M7KHS9"/>
<dbReference type="NCBIfam" id="TIGR00236">
    <property type="entry name" value="wecB"/>
    <property type="match status" value="1"/>
</dbReference>
<dbReference type="InterPro" id="IPR003331">
    <property type="entry name" value="UDP_GlcNAc_Epimerase_2_dom"/>
</dbReference>
<comment type="similarity">
    <text evidence="2 4">Belongs to the UDP-N-acetylglucosamine 2-epimerase family.</text>
</comment>
<dbReference type="PANTHER" id="PTHR43174:SF2">
    <property type="entry name" value="UDP-N-ACETYLGLUCOSAMINE 2-EPIMERASE"/>
    <property type="match status" value="1"/>
</dbReference>
<keyword evidence="7" id="KW-1185">Reference proteome</keyword>
<evidence type="ECO:0000256" key="2">
    <source>
        <dbReference type="ARBA" id="ARBA00038209"/>
    </source>
</evidence>
<sequence>MILTKKILLCFGTRPEAIKMAPLYHELHKRCFVVKVCVTAQHREMLDQVLDFFGIIPDYDLNLMQPNQTLNRLSAAILSKMDNVLCEVKPDLVLVHGDTTTSSMVALAAFHRGIKIGHVEAGLRTYNKGAPFPEEINRQIISRIADIHFSPTRHATQNLLKEGVSGNSIIETGNTVIDALFWTLNKIEKENYKNNEIDKLKSTIPSQKKIILVTGHRRENFGEGFRNLCEALLTLSQRKDVVIVFPVHLNPNVKEVVFELLSDKKNIYLINPVSYPAFVWLMQQSFLIVSDSGGIQEEAPSLGKPVLVTRTVSERAEGITAGFSTLVGTDKNKIINTIQDILDNFIGFSKLQNPYGCGDASQQIANYLLNLD</sequence>
<dbReference type="EMBL" id="FRBU01000053">
    <property type="protein sequence ID" value="SHM64648.1"/>
    <property type="molecule type" value="Genomic_DNA"/>
</dbReference>